<organism evidence="3">
    <name type="scientific">Nonomuraea gerenzanensis</name>
    <dbReference type="NCBI Taxonomy" id="93944"/>
    <lineage>
        <taxon>Bacteria</taxon>
        <taxon>Bacillati</taxon>
        <taxon>Actinomycetota</taxon>
        <taxon>Actinomycetes</taxon>
        <taxon>Streptosporangiales</taxon>
        <taxon>Streptosporangiaceae</taxon>
        <taxon>Nonomuraea</taxon>
    </lineage>
</organism>
<dbReference type="InterPro" id="IPR029045">
    <property type="entry name" value="ClpP/crotonase-like_dom_sf"/>
</dbReference>
<dbReference type="GO" id="GO:0004300">
    <property type="term" value="F:enoyl-CoA hydratase activity"/>
    <property type="evidence" value="ECO:0007669"/>
    <property type="project" value="UniProtKB-EC"/>
</dbReference>
<dbReference type="PANTHER" id="PTHR11941">
    <property type="entry name" value="ENOYL-COA HYDRATASE-RELATED"/>
    <property type="match status" value="1"/>
</dbReference>
<dbReference type="AlphaFoldDB" id="A0A1M4EAV7"/>
<proteinExistence type="inferred from homology"/>
<dbReference type="GO" id="GO:0006635">
    <property type="term" value="P:fatty acid beta-oxidation"/>
    <property type="evidence" value="ECO:0007669"/>
    <property type="project" value="TreeGrafter"/>
</dbReference>
<dbReference type="Gene3D" id="3.90.226.10">
    <property type="entry name" value="2-enoyl-CoA Hydratase, Chain A, domain 1"/>
    <property type="match status" value="1"/>
</dbReference>
<dbReference type="Pfam" id="PF00378">
    <property type="entry name" value="ECH_1"/>
    <property type="match status" value="1"/>
</dbReference>
<dbReference type="InterPro" id="IPR018376">
    <property type="entry name" value="Enoyl-CoA_hyd/isom_CS"/>
</dbReference>
<dbReference type="CDD" id="cd06558">
    <property type="entry name" value="crotonase-like"/>
    <property type="match status" value="1"/>
</dbReference>
<evidence type="ECO:0000256" key="1">
    <source>
        <dbReference type="ARBA" id="ARBA00005254"/>
    </source>
</evidence>
<comment type="similarity">
    <text evidence="1 2">Belongs to the enoyl-CoA hydratase/isomerase family.</text>
</comment>
<sequence length="249" mass="25809">MSLLREGGGDGVAVLRLNRPRVRNALGGELVATLGAALAELDDDSGVRVAVLTGTPPGFCAGSDLKELSRMNGEGKVRHEAETGRLARHIQHLGIPVIAAVEGFAMGGGFLLATSCDLVVTAGDARWHLPEVRLGWVPPWGVQSLVSRVGPVTARRLVWGERPLTGGELYALGAADELTVPGDALARALEVAAGLARLPAHAVTSAKRALADAVAGHAETLDARTAWMFGADCGSGAARRSLARFHSPV</sequence>
<evidence type="ECO:0000313" key="3">
    <source>
        <dbReference type="EMBL" id="SBO95828.1"/>
    </source>
</evidence>
<dbReference type="SUPFAM" id="SSF52096">
    <property type="entry name" value="ClpP/crotonase"/>
    <property type="match status" value="1"/>
</dbReference>
<dbReference type="RefSeq" id="WP_225275173.1">
    <property type="nucleotide sequence ID" value="NZ_CP084058.1"/>
</dbReference>
<name>A0A1M4EAV7_9ACTN</name>
<gene>
    <name evidence="3" type="ORF">BN4615_P5344</name>
</gene>
<accession>A0A1M4EAV7</accession>
<dbReference type="EC" id="4.2.1.17" evidence="3"/>
<protein>
    <submittedName>
        <fullName evidence="3">Enoyl-CoA hydratase</fullName>
        <ecNumber evidence="3">4.2.1.17</ecNumber>
    </submittedName>
</protein>
<dbReference type="PROSITE" id="PS00166">
    <property type="entry name" value="ENOYL_COA_HYDRATASE"/>
    <property type="match status" value="1"/>
</dbReference>
<keyword evidence="3" id="KW-0456">Lyase</keyword>
<dbReference type="PANTHER" id="PTHR11941:SF54">
    <property type="entry name" value="ENOYL-COA HYDRATASE, MITOCHONDRIAL"/>
    <property type="match status" value="1"/>
</dbReference>
<dbReference type="EMBL" id="LT559118">
    <property type="protein sequence ID" value="SBO95828.1"/>
    <property type="molecule type" value="Genomic_DNA"/>
</dbReference>
<reference evidence="3" key="1">
    <citation type="submission" date="2016-04" db="EMBL/GenBank/DDBJ databases">
        <authorList>
            <person name="Evans L.H."/>
            <person name="Alamgir A."/>
            <person name="Owens N."/>
            <person name="Weber N.D."/>
            <person name="Virtaneva K."/>
            <person name="Barbian K."/>
            <person name="Babar A."/>
            <person name="Rosenke K."/>
        </authorList>
    </citation>
    <scope>NUCLEOTIDE SEQUENCE</scope>
    <source>
        <strain evidence="3">Nono1</strain>
    </source>
</reference>
<evidence type="ECO:0000256" key="2">
    <source>
        <dbReference type="RuleBase" id="RU003707"/>
    </source>
</evidence>
<dbReference type="InterPro" id="IPR001753">
    <property type="entry name" value="Enoyl-CoA_hydra/iso"/>
</dbReference>